<name>A0ABD2AW53_VESMC</name>
<sequence>MLTYTFSRATDNLFLSMRDSVSGSISKVVDTWILRQLLLVSNGRRRRSDVKERFASNREYNLRTS</sequence>
<accession>A0ABD2AW53</accession>
<gene>
    <name evidence="1" type="ORF">V1477_018710</name>
</gene>
<comment type="caution">
    <text evidence="1">The sequence shown here is derived from an EMBL/GenBank/DDBJ whole genome shotgun (WGS) entry which is preliminary data.</text>
</comment>
<dbReference type="AlphaFoldDB" id="A0ABD2AW53"/>
<dbReference type="Proteomes" id="UP001607303">
    <property type="component" value="Unassembled WGS sequence"/>
</dbReference>
<evidence type="ECO:0000313" key="2">
    <source>
        <dbReference type="Proteomes" id="UP001607303"/>
    </source>
</evidence>
<keyword evidence="2" id="KW-1185">Reference proteome</keyword>
<proteinExistence type="predicted"/>
<protein>
    <submittedName>
        <fullName evidence="1">Uncharacterized protein</fullName>
    </submittedName>
</protein>
<dbReference type="EMBL" id="JAYRBN010000112">
    <property type="protein sequence ID" value="KAL2724849.1"/>
    <property type="molecule type" value="Genomic_DNA"/>
</dbReference>
<evidence type="ECO:0000313" key="1">
    <source>
        <dbReference type="EMBL" id="KAL2724849.1"/>
    </source>
</evidence>
<organism evidence="1 2">
    <name type="scientific">Vespula maculifrons</name>
    <name type="common">Eastern yellow jacket</name>
    <name type="synonym">Wasp</name>
    <dbReference type="NCBI Taxonomy" id="7453"/>
    <lineage>
        <taxon>Eukaryota</taxon>
        <taxon>Metazoa</taxon>
        <taxon>Ecdysozoa</taxon>
        <taxon>Arthropoda</taxon>
        <taxon>Hexapoda</taxon>
        <taxon>Insecta</taxon>
        <taxon>Pterygota</taxon>
        <taxon>Neoptera</taxon>
        <taxon>Endopterygota</taxon>
        <taxon>Hymenoptera</taxon>
        <taxon>Apocrita</taxon>
        <taxon>Aculeata</taxon>
        <taxon>Vespoidea</taxon>
        <taxon>Vespidae</taxon>
        <taxon>Vespinae</taxon>
        <taxon>Vespula</taxon>
    </lineage>
</organism>
<reference evidence="1 2" key="1">
    <citation type="journal article" date="2024" name="Ann. Entomol. Soc. Am.">
        <title>Genomic analyses of the southern and eastern yellowjacket wasps (Hymenoptera: Vespidae) reveal evolutionary signatures of social life.</title>
        <authorList>
            <person name="Catto M.A."/>
            <person name="Caine P.B."/>
            <person name="Orr S.E."/>
            <person name="Hunt B.G."/>
            <person name="Goodisman M.A.D."/>
        </authorList>
    </citation>
    <scope>NUCLEOTIDE SEQUENCE [LARGE SCALE GENOMIC DNA]</scope>
    <source>
        <strain evidence="1">232</strain>
        <tissue evidence="1">Head and thorax</tissue>
    </source>
</reference>